<reference evidence="8" key="1">
    <citation type="submission" date="2018-12" db="EMBL/GenBank/DDBJ databases">
        <title>Tengunoibacter tsumagoiensis gen. nov., sp. nov., Dictyobacter kobayashii sp. nov., D. alpinus sp. nov., and D. joshuensis sp. nov. and description of Dictyobacteraceae fam. nov. within the order Ktedonobacterales isolated from Tengu-no-mugimeshi.</title>
        <authorList>
            <person name="Wang C.M."/>
            <person name="Zheng Y."/>
            <person name="Sakai Y."/>
            <person name="Toyoda A."/>
            <person name="Minakuchi Y."/>
            <person name="Abe K."/>
            <person name="Yokota A."/>
            <person name="Yabe S."/>
        </authorList>
    </citation>
    <scope>NUCLEOTIDE SEQUENCE [LARGE SCALE GENOMIC DNA]</scope>
    <source>
        <strain evidence="8">Uno3</strain>
    </source>
</reference>
<evidence type="ECO:0000256" key="5">
    <source>
        <dbReference type="SAM" id="MobiDB-lite"/>
    </source>
</evidence>
<comment type="similarity">
    <text evidence="1">Belongs to the ABC transporter superfamily.</text>
</comment>
<feature type="domain" description="ABC transporter" evidence="6">
    <location>
        <begin position="41"/>
        <end position="284"/>
    </location>
</feature>
<dbReference type="PANTHER" id="PTHR43776:SF8">
    <property type="entry name" value="ABC TRANSPORTER, ATP-BINDING PROTEIN"/>
    <property type="match status" value="1"/>
</dbReference>
<dbReference type="GO" id="GO:0015833">
    <property type="term" value="P:peptide transport"/>
    <property type="evidence" value="ECO:0007669"/>
    <property type="project" value="InterPro"/>
</dbReference>
<dbReference type="NCBIfam" id="TIGR01727">
    <property type="entry name" value="oligo_HPY"/>
    <property type="match status" value="1"/>
</dbReference>
<keyword evidence="8" id="KW-1185">Reference proteome</keyword>
<dbReference type="Gene3D" id="3.40.50.300">
    <property type="entry name" value="P-loop containing nucleotide triphosphate hydrolases"/>
    <property type="match status" value="1"/>
</dbReference>
<dbReference type="AlphaFoldDB" id="A0A402A6V1"/>
<dbReference type="GO" id="GO:0016887">
    <property type="term" value="F:ATP hydrolysis activity"/>
    <property type="evidence" value="ECO:0007669"/>
    <property type="project" value="InterPro"/>
</dbReference>
<dbReference type="InterPro" id="IPR013563">
    <property type="entry name" value="Oligopep_ABC_C"/>
</dbReference>
<dbReference type="InterPro" id="IPR003439">
    <property type="entry name" value="ABC_transporter-like_ATP-bd"/>
</dbReference>
<dbReference type="GO" id="GO:0005524">
    <property type="term" value="F:ATP binding"/>
    <property type="evidence" value="ECO:0007669"/>
    <property type="project" value="UniProtKB-KW"/>
</dbReference>
<dbReference type="CDD" id="cd03257">
    <property type="entry name" value="ABC_NikE_OppD_transporters"/>
    <property type="match status" value="1"/>
</dbReference>
<dbReference type="InterPro" id="IPR050319">
    <property type="entry name" value="ABC_transp_ATP-bind"/>
</dbReference>
<dbReference type="SMART" id="SM00382">
    <property type="entry name" value="AAA"/>
    <property type="match status" value="1"/>
</dbReference>
<evidence type="ECO:0000313" key="7">
    <source>
        <dbReference type="EMBL" id="GCE14721.1"/>
    </source>
</evidence>
<dbReference type="PROSITE" id="PS00211">
    <property type="entry name" value="ABC_TRANSPORTER_1"/>
    <property type="match status" value="1"/>
</dbReference>
<feature type="region of interest" description="Disordered" evidence="5">
    <location>
        <begin position="1"/>
        <end position="21"/>
    </location>
</feature>
<evidence type="ECO:0000256" key="4">
    <source>
        <dbReference type="ARBA" id="ARBA00022840"/>
    </source>
</evidence>
<dbReference type="PANTHER" id="PTHR43776">
    <property type="entry name" value="TRANSPORT ATP-BINDING PROTEIN"/>
    <property type="match status" value="1"/>
</dbReference>
<dbReference type="EMBL" id="BIFR01000002">
    <property type="protein sequence ID" value="GCE14721.1"/>
    <property type="molecule type" value="Genomic_DNA"/>
</dbReference>
<evidence type="ECO:0000256" key="1">
    <source>
        <dbReference type="ARBA" id="ARBA00005417"/>
    </source>
</evidence>
<dbReference type="OrthoDB" id="47989at2"/>
<dbReference type="RefSeq" id="WP_126582261.1">
    <property type="nucleotide sequence ID" value="NZ_BIFR01000002.1"/>
</dbReference>
<organism evidence="7 8">
    <name type="scientific">Tengunoibacter tsumagoiensis</name>
    <dbReference type="NCBI Taxonomy" id="2014871"/>
    <lineage>
        <taxon>Bacteria</taxon>
        <taxon>Bacillati</taxon>
        <taxon>Chloroflexota</taxon>
        <taxon>Ktedonobacteria</taxon>
        <taxon>Ktedonobacterales</taxon>
        <taxon>Dictyobacteraceae</taxon>
        <taxon>Tengunoibacter</taxon>
    </lineage>
</organism>
<dbReference type="Pfam" id="PF08352">
    <property type="entry name" value="oligo_HPY"/>
    <property type="match status" value="1"/>
</dbReference>
<dbReference type="FunFam" id="3.40.50.300:FF:000016">
    <property type="entry name" value="Oligopeptide ABC transporter ATP-binding component"/>
    <property type="match status" value="1"/>
</dbReference>
<dbReference type="InterPro" id="IPR027417">
    <property type="entry name" value="P-loop_NTPase"/>
</dbReference>
<keyword evidence="4 7" id="KW-0067">ATP-binding</keyword>
<evidence type="ECO:0000256" key="2">
    <source>
        <dbReference type="ARBA" id="ARBA00022448"/>
    </source>
</evidence>
<keyword evidence="3" id="KW-0547">Nucleotide-binding</keyword>
<evidence type="ECO:0000313" key="8">
    <source>
        <dbReference type="Proteomes" id="UP000287352"/>
    </source>
</evidence>
<dbReference type="InterPro" id="IPR017871">
    <property type="entry name" value="ABC_transporter-like_CS"/>
</dbReference>
<dbReference type="Proteomes" id="UP000287352">
    <property type="component" value="Unassembled WGS sequence"/>
</dbReference>
<accession>A0A402A6V1</accession>
<dbReference type="GO" id="GO:0055085">
    <property type="term" value="P:transmembrane transport"/>
    <property type="evidence" value="ECO:0007669"/>
    <property type="project" value="UniProtKB-ARBA"/>
</dbReference>
<evidence type="ECO:0000259" key="6">
    <source>
        <dbReference type="PROSITE" id="PS50893"/>
    </source>
</evidence>
<keyword evidence="2" id="KW-0813">Transport</keyword>
<evidence type="ECO:0000256" key="3">
    <source>
        <dbReference type="ARBA" id="ARBA00022741"/>
    </source>
</evidence>
<gene>
    <name evidence="7" type="ORF">KTT_45800</name>
</gene>
<dbReference type="Pfam" id="PF00005">
    <property type="entry name" value="ABC_tran"/>
    <property type="match status" value="1"/>
</dbReference>
<dbReference type="SUPFAM" id="SSF52540">
    <property type="entry name" value="P-loop containing nucleoside triphosphate hydrolases"/>
    <property type="match status" value="1"/>
</dbReference>
<comment type="caution">
    <text evidence="7">The sequence shown here is derived from an EMBL/GenBank/DDBJ whole genome shotgun (WGS) entry which is preliminary data.</text>
</comment>
<protein>
    <submittedName>
        <fullName evidence="7">Dipeptide/oligopeptide/nickel ABC transporter ATP-binding protein</fullName>
    </submittedName>
</protein>
<sequence>MTSNDSSFQVHSSLQGEVSSVKSGPVEPVLSVEHLKKYFPVRKMNPFAKPQAVQAVEDASLDLFPGQATALVGESGSGKTTVARMLARLYDPTSGTVRFRGEPLRLEKSSAAMRAYRRHVQLVFQDPFSSLNAVHDIRYHLSRPLRVYGHAKSEQEVTEQVLALLRRVSLTPAEQFLEKYPHQLSGGQRQRVAIARALAVRPEVLLADEPVSMLDVSIRLDILNLLLRLKEEEKLAILFITHDIASARYFAENTQVMYAGQMVEGGPSDEVIQAPKHPYTQLLLSAAPNPDRIRGAEDTQVRTRGEIPSLINPPTGCRFHPRCPHAMPVCKERFPQRTNLGNGHWTHCFLYGDNSQQAESITAEA</sequence>
<dbReference type="PROSITE" id="PS50893">
    <property type="entry name" value="ABC_TRANSPORTER_2"/>
    <property type="match status" value="1"/>
</dbReference>
<proteinExistence type="inferred from homology"/>
<dbReference type="InterPro" id="IPR003593">
    <property type="entry name" value="AAA+_ATPase"/>
</dbReference>
<name>A0A402A6V1_9CHLR</name>